<keyword evidence="7" id="KW-1003">Cell membrane</keyword>
<evidence type="ECO:0000256" key="2">
    <source>
        <dbReference type="ARBA" id="ARBA00004651"/>
    </source>
</evidence>
<evidence type="ECO:0000256" key="9">
    <source>
        <dbReference type="ARBA" id="ARBA00022989"/>
    </source>
</evidence>
<evidence type="ECO:0000256" key="4">
    <source>
        <dbReference type="ARBA" id="ARBA00020268"/>
    </source>
</evidence>
<feature type="transmembrane region" description="Helical" evidence="13">
    <location>
        <begin position="433"/>
        <end position="454"/>
    </location>
</feature>
<feature type="transmembrane region" description="Helical" evidence="13">
    <location>
        <begin position="21"/>
        <end position="39"/>
    </location>
</feature>
<dbReference type="EMBL" id="FOHN01000041">
    <property type="protein sequence ID" value="SET63212.1"/>
    <property type="molecule type" value="Genomic_DNA"/>
</dbReference>
<protein>
    <recommendedName>
        <fullName evidence="4">Probable multidrug resistance protein NorM</fullName>
    </recommendedName>
    <alternativeName>
        <fullName evidence="12">Multidrug-efflux transporter</fullName>
    </alternativeName>
</protein>
<evidence type="ECO:0000256" key="7">
    <source>
        <dbReference type="ARBA" id="ARBA00022475"/>
    </source>
</evidence>
<evidence type="ECO:0000256" key="10">
    <source>
        <dbReference type="ARBA" id="ARBA00023065"/>
    </source>
</evidence>
<keyword evidence="9 13" id="KW-1133">Transmembrane helix</keyword>
<evidence type="ECO:0000256" key="11">
    <source>
        <dbReference type="ARBA" id="ARBA00023136"/>
    </source>
</evidence>
<keyword evidence="6" id="KW-0050">Antiport</keyword>
<dbReference type="InterPro" id="IPR002528">
    <property type="entry name" value="MATE_fam"/>
</dbReference>
<proteinExistence type="inferred from homology"/>
<evidence type="ECO:0000313" key="14">
    <source>
        <dbReference type="EMBL" id="SET63212.1"/>
    </source>
</evidence>
<feature type="transmembrane region" description="Helical" evidence="13">
    <location>
        <begin position="59"/>
        <end position="81"/>
    </location>
</feature>
<feature type="transmembrane region" description="Helical" evidence="13">
    <location>
        <begin position="102"/>
        <end position="127"/>
    </location>
</feature>
<evidence type="ECO:0000256" key="5">
    <source>
        <dbReference type="ARBA" id="ARBA00022448"/>
    </source>
</evidence>
<dbReference type="NCBIfam" id="TIGR00797">
    <property type="entry name" value="matE"/>
    <property type="match status" value="1"/>
</dbReference>
<evidence type="ECO:0000256" key="3">
    <source>
        <dbReference type="ARBA" id="ARBA00010199"/>
    </source>
</evidence>
<dbReference type="PANTHER" id="PTHR43298:SF2">
    <property type="entry name" value="FMN_FAD EXPORTER YEEO-RELATED"/>
    <property type="match status" value="1"/>
</dbReference>
<evidence type="ECO:0000256" key="1">
    <source>
        <dbReference type="ARBA" id="ARBA00003408"/>
    </source>
</evidence>
<keyword evidence="8 13" id="KW-0812">Transmembrane</keyword>
<dbReference type="PANTHER" id="PTHR43298">
    <property type="entry name" value="MULTIDRUG RESISTANCE PROTEIN NORM-RELATED"/>
    <property type="match status" value="1"/>
</dbReference>
<dbReference type="InterPro" id="IPR050222">
    <property type="entry name" value="MATE_MdtK"/>
</dbReference>
<dbReference type="GO" id="GO:0006811">
    <property type="term" value="P:monoatomic ion transport"/>
    <property type="evidence" value="ECO:0007669"/>
    <property type="project" value="UniProtKB-KW"/>
</dbReference>
<evidence type="ECO:0000256" key="8">
    <source>
        <dbReference type="ARBA" id="ARBA00022692"/>
    </source>
</evidence>
<dbReference type="Proteomes" id="UP000199800">
    <property type="component" value="Unassembled WGS sequence"/>
</dbReference>
<feature type="transmembrane region" description="Helical" evidence="13">
    <location>
        <begin position="374"/>
        <end position="394"/>
    </location>
</feature>
<accession>A0A1I0FXV8</accession>
<evidence type="ECO:0000256" key="12">
    <source>
        <dbReference type="ARBA" id="ARBA00031636"/>
    </source>
</evidence>
<dbReference type="PIRSF" id="PIRSF006603">
    <property type="entry name" value="DinF"/>
    <property type="match status" value="1"/>
</dbReference>
<dbReference type="OrthoDB" id="9780160at2"/>
<name>A0A1I0FXV8_9FIRM</name>
<dbReference type="GO" id="GO:0005886">
    <property type="term" value="C:plasma membrane"/>
    <property type="evidence" value="ECO:0007669"/>
    <property type="project" value="UniProtKB-SubCell"/>
</dbReference>
<keyword evidence="15" id="KW-1185">Reference proteome</keyword>
<organism evidence="14 15">
    <name type="scientific">[Clostridium] polysaccharolyticum</name>
    <dbReference type="NCBI Taxonomy" id="29364"/>
    <lineage>
        <taxon>Bacteria</taxon>
        <taxon>Bacillati</taxon>
        <taxon>Bacillota</taxon>
        <taxon>Clostridia</taxon>
        <taxon>Lachnospirales</taxon>
        <taxon>Lachnospiraceae</taxon>
    </lineage>
</organism>
<keyword evidence="11 13" id="KW-0472">Membrane</keyword>
<feature type="transmembrane region" description="Helical" evidence="13">
    <location>
        <begin position="179"/>
        <end position="198"/>
    </location>
</feature>
<evidence type="ECO:0000256" key="13">
    <source>
        <dbReference type="SAM" id="Phobius"/>
    </source>
</evidence>
<gene>
    <name evidence="14" type="ORF">SAMN04487772_1412</name>
</gene>
<feature type="transmembrane region" description="Helical" evidence="13">
    <location>
        <begin position="336"/>
        <end position="354"/>
    </location>
</feature>
<keyword evidence="5" id="KW-0813">Transport</keyword>
<comment type="subcellular location">
    <subcellularLocation>
        <location evidence="2">Cell membrane</location>
        <topology evidence="2">Multi-pass membrane protein</topology>
    </subcellularLocation>
</comment>
<sequence length="465" mass="51564">MKEKRAWKEKYIGDKAFYMRVFILVIPMILQATITNAVSLLDNVMVGKVGTAQMSGVSIVNQFIFIFNITIFGAVSGPSIFGAQFCGKSDYEGQKYTFRFRLLVSAVLVFLGITVLQGFSTQLISLYLSKKDSKKMIAATLHYGKEYMEIMVLGLIPFGIGQAYASVVRESGITIVQMLASFFAVGINLVLDYGLIFGKLGMPQMGVSGAALATVIAKSIEAFIIIVWVHADKKRNPYIKGIFKGFYIPADLTKQMIKKGFPLFVNEFLWAAGMSVIAQCYSARGINVVAARNIASTIGNLFNVVFIQMGACIGIIVGQSLGAGKQEEARDENNKLLAFSVFLSAIAGMLMLPLAKCFPDFYNTEIQIKKLASFFIIVQALANPMWSYTNACYFTLRSGGKTGITFLFDFIFTWFIMIPLAFVLAYFTDMEIHLLFVVITFSELIKVAVGYFMVRSDIWVNTIIE</sequence>
<dbReference type="AlphaFoldDB" id="A0A1I0FXV8"/>
<reference evidence="14 15" key="1">
    <citation type="submission" date="2016-10" db="EMBL/GenBank/DDBJ databases">
        <authorList>
            <person name="de Groot N.N."/>
        </authorList>
    </citation>
    <scope>NUCLEOTIDE SEQUENCE [LARGE SCALE GENOMIC DNA]</scope>
    <source>
        <strain evidence="14 15">DSM 1801</strain>
    </source>
</reference>
<comment type="similarity">
    <text evidence="3">Belongs to the multi antimicrobial extrusion (MATE) (TC 2.A.66.1) family.</text>
</comment>
<dbReference type="Pfam" id="PF01554">
    <property type="entry name" value="MatE"/>
    <property type="match status" value="2"/>
</dbReference>
<feature type="transmembrane region" description="Helical" evidence="13">
    <location>
        <begin position="210"/>
        <end position="231"/>
    </location>
</feature>
<dbReference type="InterPro" id="IPR048279">
    <property type="entry name" value="MdtK-like"/>
</dbReference>
<evidence type="ECO:0000256" key="6">
    <source>
        <dbReference type="ARBA" id="ARBA00022449"/>
    </source>
</evidence>
<feature type="transmembrane region" description="Helical" evidence="13">
    <location>
        <begin position="304"/>
        <end position="324"/>
    </location>
</feature>
<dbReference type="STRING" id="29364.SAMN04487772_1412"/>
<dbReference type="GO" id="GO:0015297">
    <property type="term" value="F:antiporter activity"/>
    <property type="evidence" value="ECO:0007669"/>
    <property type="project" value="UniProtKB-KW"/>
</dbReference>
<feature type="transmembrane region" description="Helical" evidence="13">
    <location>
        <begin position="147"/>
        <end position="167"/>
    </location>
</feature>
<comment type="function">
    <text evidence="1">Multidrug efflux pump.</text>
</comment>
<dbReference type="RefSeq" id="WP_092479096.1">
    <property type="nucleotide sequence ID" value="NZ_FOHN01000041.1"/>
</dbReference>
<keyword evidence="10" id="KW-0406">Ion transport</keyword>
<evidence type="ECO:0000313" key="15">
    <source>
        <dbReference type="Proteomes" id="UP000199800"/>
    </source>
</evidence>
<feature type="transmembrane region" description="Helical" evidence="13">
    <location>
        <begin position="406"/>
        <end position="427"/>
    </location>
</feature>
<dbReference type="GO" id="GO:0042910">
    <property type="term" value="F:xenobiotic transmembrane transporter activity"/>
    <property type="evidence" value="ECO:0007669"/>
    <property type="project" value="InterPro"/>
</dbReference>